<keyword evidence="12" id="KW-1185">Reference proteome</keyword>
<dbReference type="InterPro" id="IPR001753">
    <property type="entry name" value="Enoyl-CoA_hydra/iso"/>
</dbReference>
<dbReference type="EMBL" id="JBIMSO010000038">
    <property type="protein sequence ID" value="MFH5208351.1"/>
    <property type="molecule type" value="Genomic_DNA"/>
</dbReference>
<evidence type="ECO:0000256" key="3">
    <source>
        <dbReference type="ARBA" id="ARBA00022832"/>
    </source>
</evidence>
<dbReference type="RefSeq" id="WP_395113836.1">
    <property type="nucleotide sequence ID" value="NZ_JBIMSN010000145.1"/>
</dbReference>
<dbReference type="Proteomes" id="UP001609219">
    <property type="component" value="Unassembled WGS sequence"/>
</dbReference>
<dbReference type="PANTHER" id="PTHR42964">
    <property type="entry name" value="ENOYL-COA HYDRATASE"/>
    <property type="match status" value="1"/>
</dbReference>
<evidence type="ECO:0000313" key="12">
    <source>
        <dbReference type="Proteomes" id="UP001609219"/>
    </source>
</evidence>
<comment type="function">
    <text evidence="1">Could possibly oxidize fatty acids using specific components.</text>
</comment>
<protein>
    <submittedName>
        <fullName evidence="7">Enoyl-CoA hydratase/isomerase family protein</fullName>
    </submittedName>
</protein>
<keyword evidence="3" id="KW-0276">Fatty acid metabolism</keyword>
<evidence type="ECO:0000313" key="7">
    <source>
        <dbReference type="EMBL" id="MFH5208351.1"/>
    </source>
</evidence>
<dbReference type="InterPro" id="IPR051683">
    <property type="entry name" value="Enoyl-CoA_Hydratase/Isomerase"/>
</dbReference>
<evidence type="ECO:0000256" key="4">
    <source>
        <dbReference type="ARBA" id="ARBA00023709"/>
    </source>
</evidence>
<evidence type="ECO:0000256" key="2">
    <source>
        <dbReference type="ARBA" id="ARBA00005254"/>
    </source>
</evidence>
<evidence type="ECO:0000313" key="10">
    <source>
        <dbReference type="Proteomes" id="UP001609175"/>
    </source>
</evidence>
<organism evidence="7 10">
    <name type="scientific">Antrihabitans spumae</name>
    <dbReference type="NCBI Taxonomy" id="3373370"/>
    <lineage>
        <taxon>Bacteria</taxon>
        <taxon>Bacillati</taxon>
        <taxon>Actinomycetota</taxon>
        <taxon>Actinomycetes</taxon>
        <taxon>Mycobacteriales</taxon>
        <taxon>Nocardiaceae</taxon>
        <taxon>Antrihabitans</taxon>
    </lineage>
</organism>
<comment type="catalytic activity">
    <reaction evidence="4">
        <text>a (3S)-3-hydroxyacyl-CoA = a (2E)-enoyl-CoA + H2O</text>
        <dbReference type="Rhea" id="RHEA:16105"/>
        <dbReference type="ChEBI" id="CHEBI:15377"/>
        <dbReference type="ChEBI" id="CHEBI:57318"/>
        <dbReference type="ChEBI" id="CHEBI:58856"/>
        <dbReference type="EC" id="4.2.1.17"/>
    </reaction>
</comment>
<evidence type="ECO:0000313" key="11">
    <source>
        <dbReference type="Proteomes" id="UP001609176"/>
    </source>
</evidence>
<dbReference type="SUPFAM" id="SSF52096">
    <property type="entry name" value="ClpP/crotonase"/>
    <property type="match status" value="1"/>
</dbReference>
<gene>
    <name evidence="9" type="ORF">ACHIPV_20550</name>
    <name evidence="7" type="ORF">ACHIPZ_09065</name>
    <name evidence="8" type="ORF">ACHIRB_28190</name>
</gene>
<dbReference type="EMBL" id="JBIMSP010000038">
    <property type="protein sequence ID" value="MFH5244243.1"/>
    <property type="molecule type" value="Genomic_DNA"/>
</dbReference>
<accession>A0ABW7JMM2</accession>
<dbReference type="PANTHER" id="PTHR42964:SF1">
    <property type="entry name" value="POLYKETIDE BIOSYNTHESIS ENOYL-COA HYDRATASE PKSH-RELATED"/>
    <property type="match status" value="1"/>
</dbReference>
<dbReference type="InterPro" id="IPR018376">
    <property type="entry name" value="Enoyl-CoA_hyd/isom_CS"/>
</dbReference>
<proteinExistence type="inferred from homology"/>
<dbReference type="PROSITE" id="PS00166">
    <property type="entry name" value="ENOYL_COA_HYDRATASE"/>
    <property type="match status" value="1"/>
</dbReference>
<dbReference type="CDD" id="cd06558">
    <property type="entry name" value="crotonase-like"/>
    <property type="match status" value="1"/>
</dbReference>
<evidence type="ECO:0000256" key="6">
    <source>
        <dbReference type="RuleBase" id="RU003707"/>
    </source>
</evidence>
<dbReference type="Proteomes" id="UP001609175">
    <property type="component" value="Unassembled WGS sequence"/>
</dbReference>
<dbReference type="Gene3D" id="3.90.226.10">
    <property type="entry name" value="2-enoyl-CoA Hydratase, Chain A, domain 1"/>
    <property type="match status" value="1"/>
</dbReference>
<dbReference type="Pfam" id="PF00378">
    <property type="entry name" value="ECH_1"/>
    <property type="match status" value="1"/>
</dbReference>
<keyword evidence="3" id="KW-0443">Lipid metabolism</keyword>
<evidence type="ECO:0000256" key="1">
    <source>
        <dbReference type="ARBA" id="ARBA00002994"/>
    </source>
</evidence>
<dbReference type="InterPro" id="IPR029045">
    <property type="entry name" value="ClpP/crotonase-like_dom_sf"/>
</dbReference>
<comment type="caution">
    <text evidence="7">The sequence shown here is derived from an EMBL/GenBank/DDBJ whole genome shotgun (WGS) entry which is preliminary data.</text>
</comment>
<evidence type="ECO:0000313" key="8">
    <source>
        <dbReference type="EMBL" id="MFH5232419.1"/>
    </source>
</evidence>
<comment type="similarity">
    <text evidence="2 6">Belongs to the enoyl-CoA hydratase/isomerase family.</text>
</comment>
<sequence length="247" mass="26401">MLEVVREGPILHVWLNRPAKLNALDDDALTELADVFTGLQRSFDVKVVVLGGRGRSFCAGADLGNLPGVSGIGERERRWHGQVGYRACQAIADCDVVTVARLHGHVLGGGLALALACDFRIATDDASFGLPEVQIGLPLTWGTVPRLVTEIGAARARDLVMLGTRIDTATAEHYGMVHRSTPADGIDDAVRAVADRIVATPEYALHTTKSQFQAYARPLGDPTYSDGDAFIAGAAFRDVPHRASPHT</sequence>
<comment type="catalytic activity">
    <reaction evidence="5">
        <text>a 4-saturated-(3S)-3-hydroxyacyl-CoA = a (3E)-enoyl-CoA + H2O</text>
        <dbReference type="Rhea" id="RHEA:20724"/>
        <dbReference type="ChEBI" id="CHEBI:15377"/>
        <dbReference type="ChEBI" id="CHEBI:58521"/>
        <dbReference type="ChEBI" id="CHEBI:137480"/>
        <dbReference type="EC" id="4.2.1.17"/>
    </reaction>
</comment>
<evidence type="ECO:0000313" key="9">
    <source>
        <dbReference type="EMBL" id="MFH5244243.1"/>
    </source>
</evidence>
<evidence type="ECO:0000256" key="5">
    <source>
        <dbReference type="ARBA" id="ARBA00023717"/>
    </source>
</evidence>
<name>A0ABW7JMM2_9NOCA</name>
<dbReference type="Proteomes" id="UP001609176">
    <property type="component" value="Unassembled WGS sequence"/>
</dbReference>
<dbReference type="EMBL" id="JBIMSN010000145">
    <property type="protein sequence ID" value="MFH5232419.1"/>
    <property type="molecule type" value="Genomic_DNA"/>
</dbReference>
<reference evidence="10 11" key="1">
    <citation type="submission" date="2024-10" db="EMBL/GenBank/DDBJ databases">
        <authorList>
            <person name="Riesco R."/>
        </authorList>
    </citation>
    <scope>NUCLEOTIDE SEQUENCE [LARGE SCALE GENOMIC DNA]</scope>
    <source>
        <strain evidence="9 11">NCIMB 15448</strain>
        <strain evidence="7 10">NCIMB 15449</strain>
        <strain evidence="8 12">NCIMB 15450</strain>
    </source>
</reference>